<feature type="compositionally biased region" description="Low complexity" evidence="1">
    <location>
        <begin position="136"/>
        <end position="149"/>
    </location>
</feature>
<gene>
    <name evidence="2" type="ORF">SAMN05192584_11780</name>
</gene>
<feature type="compositionally biased region" description="Low complexity" evidence="1">
    <location>
        <begin position="824"/>
        <end position="833"/>
    </location>
</feature>
<reference evidence="3" key="1">
    <citation type="submission" date="2016-10" db="EMBL/GenBank/DDBJ databases">
        <authorList>
            <person name="Varghese N."/>
            <person name="Submissions S."/>
        </authorList>
    </citation>
    <scope>NUCLEOTIDE SEQUENCE [LARGE SCALE GENOMIC DNA]</scope>
    <source>
        <strain evidence="3">PL19</strain>
    </source>
</reference>
<feature type="region of interest" description="Disordered" evidence="1">
    <location>
        <begin position="249"/>
        <end position="912"/>
    </location>
</feature>
<feature type="compositionally biased region" description="Low complexity" evidence="1">
    <location>
        <begin position="798"/>
        <end position="807"/>
    </location>
</feature>
<dbReference type="EMBL" id="FOSG01000017">
    <property type="protein sequence ID" value="SFL35142.1"/>
    <property type="molecule type" value="Genomic_DNA"/>
</dbReference>
<keyword evidence="3" id="KW-1185">Reference proteome</keyword>
<protein>
    <submittedName>
        <fullName evidence="2">Syndecan 1</fullName>
    </submittedName>
</protein>
<organism evidence="2 3">
    <name type="scientific">Streptomyces pini</name>
    <dbReference type="NCBI Taxonomy" id="1520580"/>
    <lineage>
        <taxon>Bacteria</taxon>
        <taxon>Bacillati</taxon>
        <taxon>Actinomycetota</taxon>
        <taxon>Actinomycetes</taxon>
        <taxon>Kitasatosporales</taxon>
        <taxon>Streptomycetaceae</taxon>
        <taxon>Streptomyces</taxon>
    </lineage>
</organism>
<feature type="compositionally biased region" description="Low complexity" evidence="1">
    <location>
        <begin position="459"/>
        <end position="468"/>
    </location>
</feature>
<feature type="region of interest" description="Disordered" evidence="1">
    <location>
        <begin position="125"/>
        <end position="233"/>
    </location>
</feature>
<feature type="compositionally biased region" description="Low complexity" evidence="1">
    <location>
        <begin position="851"/>
        <end position="874"/>
    </location>
</feature>
<feature type="region of interest" description="Disordered" evidence="1">
    <location>
        <begin position="1"/>
        <end position="48"/>
    </location>
</feature>
<evidence type="ECO:0000313" key="2">
    <source>
        <dbReference type="EMBL" id="SFL35142.1"/>
    </source>
</evidence>
<evidence type="ECO:0000256" key="1">
    <source>
        <dbReference type="SAM" id="MobiDB-lite"/>
    </source>
</evidence>
<feature type="compositionally biased region" description="Low complexity" evidence="1">
    <location>
        <begin position="740"/>
        <end position="770"/>
    </location>
</feature>
<feature type="compositionally biased region" description="Basic residues" evidence="1">
    <location>
        <begin position="1"/>
        <end position="11"/>
    </location>
</feature>
<evidence type="ECO:0000313" key="3">
    <source>
        <dbReference type="Proteomes" id="UP000198928"/>
    </source>
</evidence>
<feature type="compositionally biased region" description="Low complexity" evidence="1">
    <location>
        <begin position="278"/>
        <end position="312"/>
    </location>
</feature>
<proteinExistence type="predicted"/>
<feature type="compositionally biased region" description="Pro residues" evidence="1">
    <location>
        <begin position="808"/>
        <end position="818"/>
    </location>
</feature>
<dbReference type="AlphaFoldDB" id="A0A1I4GYK1"/>
<name>A0A1I4GYK1_9ACTN</name>
<feature type="compositionally biased region" description="Low complexity" evidence="1">
    <location>
        <begin position="215"/>
        <end position="229"/>
    </location>
</feature>
<feature type="compositionally biased region" description="Low complexity" evidence="1">
    <location>
        <begin position="667"/>
        <end position="685"/>
    </location>
</feature>
<feature type="compositionally biased region" description="Gly residues" evidence="1">
    <location>
        <begin position="483"/>
        <end position="497"/>
    </location>
</feature>
<accession>A0A1I4GYK1</accession>
<feature type="compositionally biased region" description="Low complexity" evidence="1">
    <location>
        <begin position="431"/>
        <end position="446"/>
    </location>
</feature>
<dbReference type="Proteomes" id="UP000198928">
    <property type="component" value="Unassembled WGS sequence"/>
</dbReference>
<feature type="compositionally biased region" description="Low complexity" evidence="1">
    <location>
        <begin position="344"/>
        <end position="358"/>
    </location>
</feature>
<sequence>MAWWGRLRRRTASAGAGGPAGRGGPDRGASGGPVSSVPGDWDGGWRRTAPPELTVARAPLGVSDGLAFRAGLAAWRNPSFGTGLGHAVLPTAPAGLVRGVARPATPRHAHEGGGPLLLRALRPQEADGPWEGASEAGAADGPARPATAPAAPPLPSANAGSGREPAVTRPGDGSDDDPAGKGGPADAPRPRGLTSTGSPAVFSPSPPHVQRAARPATGPVVAPADGGPRPAAPEIPLVRRVAVLPAAATDGIAARPAPGGPAPETPSGTSGHRPGSTPRSPAGADASGGSAPSEPAGRQTAVTATAATAAVAEPRLTRDGRLPGAAGSEASRPLVRARPVASSPTVARRPVGPVRRLPALPPAAAPAPGGGTPPDTPGSGPTAPGEARARSAAPGQHATARAAGSARLGAPLGGMPPTAVPLTEPGPTPAAAPTTSPAPSAGAAPGPALPVVQRRADGAPDGAPDPSDGGAGGAAHGASRQGPGAGRTGARTRGGLGAPLSALPPSAEPPGSLPSGDRASGTAHGPDLQRAPARRGREPAEAAPPAVPPVPGGGGAGAPLLGADGSRRGPADLSPAGDTAPSGPASHRNGPATPLVTPSPSVVPHQPAPGGSIDTVGGEGPAGSARRPGAARGGPGSKSRRPPAAPGPAVAGPRPLTVTRPGSHSHTAPAALRTLPLLTARPLTLKTRGPQGAAPPSASRPGGRTPVVAARWSDAPAASLGHSAPTAGKPVRPAGPRIQRAASASVPPGPRAPSSRGAGSPGPGRRVPVVRPAPPRGQTSGAAPAPAVPTRSLPAAGPRTPALADRPPTTPAPAPAPAPAGNIPVVRPRTAAPVPGPAPVRGPAAGGGTGRAAPPIQRTATGAGSAAVPAGVPAREVPARGRPRSASAPSVSGRGTARPPEAPQDPGLDLDDLARRLLDPMARLLRTELRRGRERTGRPYDGRR</sequence>
<feature type="compositionally biased region" description="Low complexity" evidence="1">
    <location>
        <begin position="591"/>
        <end position="604"/>
    </location>
</feature>